<dbReference type="Gene3D" id="3.90.180.10">
    <property type="entry name" value="Medium-chain alcohol dehydrogenases, catalytic domain"/>
    <property type="match status" value="1"/>
</dbReference>
<feature type="domain" description="Enoyl reductase (ER)" evidence="1">
    <location>
        <begin position="11"/>
        <end position="291"/>
    </location>
</feature>
<dbReference type="PANTHER" id="PTHR43677">
    <property type="entry name" value="SHORT-CHAIN DEHYDROGENASE/REDUCTASE"/>
    <property type="match status" value="1"/>
</dbReference>
<name>A0A6J6NI11_9ZZZZ</name>
<dbReference type="AlphaFoldDB" id="A0A6J6NI11"/>
<evidence type="ECO:0000259" key="1">
    <source>
        <dbReference type="SMART" id="SM00829"/>
    </source>
</evidence>
<proteinExistence type="predicted"/>
<dbReference type="InterPro" id="IPR036291">
    <property type="entry name" value="NAD(P)-bd_dom_sf"/>
</dbReference>
<evidence type="ECO:0000313" key="2">
    <source>
        <dbReference type="EMBL" id="CAB4686351.1"/>
    </source>
</evidence>
<dbReference type="InterPro" id="IPR020843">
    <property type="entry name" value="ER"/>
</dbReference>
<dbReference type="InterPro" id="IPR051397">
    <property type="entry name" value="Zn-ADH-like_protein"/>
</dbReference>
<gene>
    <name evidence="2" type="ORF">UFOPK2399_00342</name>
</gene>
<sequence>MRAARLHAIGGIPQVDDVPEPDGTDLIEVAVAGLNPVDVTIGNGRFHGGVPDVPYVIGTEIVGTKSDGRRYWYYDRGTMAERVSPQLPGRVIEVPDGVPDDIAIACGVAGLTGWLAVTWRAPVTADDTVLVLGASGSLGRTVIEGAKLLGARTIGAARRAAAVTAAADEVVEITGSETYPEATVIVDGLWGDPFARALSAAAPGVRVVQLGQSAGAESTLQSGWVRGKNATILGMSMFRVPDTVLAESYKTLATHARDGVISFEIEHYPLASIGEAWVRQASGSPGAKIVIDF</sequence>
<dbReference type="PANTHER" id="PTHR43677:SF4">
    <property type="entry name" value="QUINONE OXIDOREDUCTASE-LIKE PROTEIN 2"/>
    <property type="match status" value="1"/>
</dbReference>
<accession>A0A6J6NI11</accession>
<organism evidence="2">
    <name type="scientific">freshwater metagenome</name>
    <dbReference type="NCBI Taxonomy" id="449393"/>
    <lineage>
        <taxon>unclassified sequences</taxon>
        <taxon>metagenomes</taxon>
        <taxon>ecological metagenomes</taxon>
    </lineage>
</organism>
<dbReference type="GO" id="GO:0016491">
    <property type="term" value="F:oxidoreductase activity"/>
    <property type="evidence" value="ECO:0007669"/>
    <property type="project" value="InterPro"/>
</dbReference>
<dbReference type="Gene3D" id="3.40.50.720">
    <property type="entry name" value="NAD(P)-binding Rossmann-like Domain"/>
    <property type="match status" value="1"/>
</dbReference>
<dbReference type="InterPro" id="IPR011032">
    <property type="entry name" value="GroES-like_sf"/>
</dbReference>
<dbReference type="EMBL" id="CAEZXP010000001">
    <property type="protein sequence ID" value="CAB4686351.1"/>
    <property type="molecule type" value="Genomic_DNA"/>
</dbReference>
<dbReference type="SMART" id="SM00829">
    <property type="entry name" value="PKS_ER"/>
    <property type="match status" value="1"/>
</dbReference>
<protein>
    <submittedName>
        <fullName evidence="2">Unannotated protein</fullName>
    </submittedName>
</protein>
<reference evidence="2" key="1">
    <citation type="submission" date="2020-05" db="EMBL/GenBank/DDBJ databases">
        <authorList>
            <person name="Chiriac C."/>
            <person name="Salcher M."/>
            <person name="Ghai R."/>
            <person name="Kavagutti S V."/>
        </authorList>
    </citation>
    <scope>NUCLEOTIDE SEQUENCE</scope>
</reference>
<dbReference type="SUPFAM" id="SSF51735">
    <property type="entry name" value="NAD(P)-binding Rossmann-fold domains"/>
    <property type="match status" value="1"/>
</dbReference>
<dbReference type="SUPFAM" id="SSF50129">
    <property type="entry name" value="GroES-like"/>
    <property type="match status" value="1"/>
</dbReference>